<dbReference type="InterPro" id="IPR047122">
    <property type="entry name" value="Trans-enoyl_RdTase-like"/>
</dbReference>
<dbReference type="Proteomes" id="UP001174936">
    <property type="component" value="Unassembled WGS sequence"/>
</dbReference>
<dbReference type="PANTHER" id="PTHR45348">
    <property type="entry name" value="HYPOTHETICAL OXIDOREDUCTASE (EUROFUNG)"/>
    <property type="match status" value="1"/>
</dbReference>
<dbReference type="InterPro" id="IPR036291">
    <property type="entry name" value="NAD(P)-bd_dom_sf"/>
</dbReference>
<dbReference type="SMART" id="SM00829">
    <property type="entry name" value="PKS_ER"/>
    <property type="match status" value="1"/>
</dbReference>
<dbReference type="Gene3D" id="3.90.180.10">
    <property type="entry name" value="Medium-chain alcohol dehydrogenases, catalytic domain"/>
    <property type="match status" value="1"/>
</dbReference>
<dbReference type="AlphaFoldDB" id="A0AA39Y914"/>
<dbReference type="GO" id="GO:0016651">
    <property type="term" value="F:oxidoreductase activity, acting on NAD(P)H"/>
    <property type="evidence" value="ECO:0007669"/>
    <property type="project" value="InterPro"/>
</dbReference>
<comment type="caution">
    <text evidence="4">The sequence shown here is derived from an EMBL/GenBank/DDBJ whole genome shotgun (WGS) entry which is preliminary data.</text>
</comment>
<dbReference type="InterPro" id="IPR013149">
    <property type="entry name" value="ADH-like_C"/>
</dbReference>
<dbReference type="SUPFAM" id="SSF51735">
    <property type="entry name" value="NAD(P)-binding Rossmann-fold domains"/>
    <property type="match status" value="1"/>
</dbReference>
<gene>
    <name evidence="4" type="ORF">B0T16DRAFT_391113</name>
</gene>
<dbReference type="InterPro" id="IPR013154">
    <property type="entry name" value="ADH-like_N"/>
</dbReference>
<dbReference type="EMBL" id="JAULSV010000004">
    <property type="protein sequence ID" value="KAK0646725.1"/>
    <property type="molecule type" value="Genomic_DNA"/>
</dbReference>
<accession>A0AA39Y914</accession>
<reference evidence="4" key="1">
    <citation type="submission" date="2023-06" db="EMBL/GenBank/DDBJ databases">
        <title>Genome-scale phylogeny and comparative genomics of the fungal order Sordariales.</title>
        <authorList>
            <consortium name="Lawrence Berkeley National Laboratory"/>
            <person name="Hensen N."/>
            <person name="Bonometti L."/>
            <person name="Westerberg I."/>
            <person name="Brannstrom I.O."/>
            <person name="Guillou S."/>
            <person name="Cros-Aarteil S."/>
            <person name="Calhoun S."/>
            <person name="Haridas S."/>
            <person name="Kuo A."/>
            <person name="Mondo S."/>
            <person name="Pangilinan J."/>
            <person name="Riley R."/>
            <person name="Labutti K."/>
            <person name="Andreopoulos B."/>
            <person name="Lipzen A."/>
            <person name="Chen C."/>
            <person name="Yanf M."/>
            <person name="Daum C."/>
            <person name="Ng V."/>
            <person name="Clum A."/>
            <person name="Steindorff A."/>
            <person name="Ohm R."/>
            <person name="Martin F."/>
            <person name="Silar P."/>
            <person name="Natvig D."/>
            <person name="Lalanne C."/>
            <person name="Gautier V."/>
            <person name="Ament-Velasquez S.L."/>
            <person name="Kruys A."/>
            <person name="Hutchinson M.I."/>
            <person name="Powell A.J."/>
            <person name="Barry K."/>
            <person name="Miller A.N."/>
            <person name="Grigoriev I.V."/>
            <person name="Debuchy R."/>
            <person name="Gladieux P."/>
            <person name="Thoren M.H."/>
            <person name="Johannesson H."/>
        </authorList>
    </citation>
    <scope>NUCLEOTIDE SEQUENCE</scope>
    <source>
        <strain evidence="4">SMH2532-1</strain>
    </source>
</reference>
<evidence type="ECO:0000256" key="2">
    <source>
        <dbReference type="ARBA" id="ARBA00023002"/>
    </source>
</evidence>
<name>A0AA39Y914_9PEZI</name>
<evidence type="ECO:0000256" key="1">
    <source>
        <dbReference type="ARBA" id="ARBA00008072"/>
    </source>
</evidence>
<feature type="domain" description="Enoyl reductase (ER)" evidence="3">
    <location>
        <begin position="8"/>
        <end position="340"/>
    </location>
</feature>
<dbReference type="SUPFAM" id="SSF50129">
    <property type="entry name" value="GroES-like"/>
    <property type="match status" value="1"/>
</dbReference>
<protein>
    <submittedName>
        <fullName evidence="4">Chaperonin 10-like protein</fullName>
    </submittedName>
</protein>
<keyword evidence="5" id="KW-1185">Reference proteome</keyword>
<dbReference type="InterPro" id="IPR020843">
    <property type="entry name" value="ER"/>
</dbReference>
<dbReference type="CDD" id="cd08249">
    <property type="entry name" value="enoyl_reductase_like"/>
    <property type="match status" value="1"/>
</dbReference>
<proteinExistence type="inferred from homology"/>
<keyword evidence="2" id="KW-0560">Oxidoreductase</keyword>
<dbReference type="InterPro" id="IPR011032">
    <property type="entry name" value="GroES-like_sf"/>
</dbReference>
<dbReference type="PANTHER" id="PTHR45348:SF5">
    <property type="entry name" value="OXIDOREDUCTASE, PUTATIVE (AFU_ORTHOLOGUE AFUA_8G01420)-RELATED"/>
    <property type="match status" value="1"/>
</dbReference>
<sequence length="342" mass="36322">MHELAIYGVPVQWKRRQVDIPKPGPDEVLIKVVATGLNPKDWKFVKRRDESGALNAGDDIAGVVESVGSNVYEYKAGDRVAAFHRMGHPAGAYAEYAIAPATTTFPLPPNISFEAGAGLPLSSMTAAIALYQALGLPLPTTAGKKDIPLLVYGGATAVGAYALQLAKLSGVGPIITVAGSGIDFVKSLNAADHIIDYRKGNVTQAILAALDGKPLHHALDAVSSNRSHRPISEVLSASGGGEINMLDPPEDEDGWTFPKSVKYSRTLVASAYYQKHADISQRQAEADGEFAFWFYRYISHLLAKGSFKPHPHAVLPGGLDGIAGGVQSLYDGKVSAKKLVAR</sequence>
<dbReference type="Pfam" id="PF08240">
    <property type="entry name" value="ADH_N"/>
    <property type="match status" value="1"/>
</dbReference>
<evidence type="ECO:0000313" key="4">
    <source>
        <dbReference type="EMBL" id="KAK0646725.1"/>
    </source>
</evidence>
<comment type="similarity">
    <text evidence="1">Belongs to the zinc-containing alcohol dehydrogenase family.</text>
</comment>
<dbReference type="Pfam" id="PF00107">
    <property type="entry name" value="ADH_zinc_N"/>
    <property type="match status" value="1"/>
</dbReference>
<dbReference type="Gene3D" id="3.40.50.720">
    <property type="entry name" value="NAD(P)-binding Rossmann-like Domain"/>
    <property type="match status" value="1"/>
</dbReference>
<evidence type="ECO:0000259" key="3">
    <source>
        <dbReference type="SMART" id="SM00829"/>
    </source>
</evidence>
<organism evidence="4 5">
    <name type="scientific">Cercophora newfieldiana</name>
    <dbReference type="NCBI Taxonomy" id="92897"/>
    <lineage>
        <taxon>Eukaryota</taxon>
        <taxon>Fungi</taxon>
        <taxon>Dikarya</taxon>
        <taxon>Ascomycota</taxon>
        <taxon>Pezizomycotina</taxon>
        <taxon>Sordariomycetes</taxon>
        <taxon>Sordariomycetidae</taxon>
        <taxon>Sordariales</taxon>
        <taxon>Lasiosphaeriaceae</taxon>
        <taxon>Cercophora</taxon>
    </lineage>
</organism>
<evidence type="ECO:0000313" key="5">
    <source>
        <dbReference type="Proteomes" id="UP001174936"/>
    </source>
</evidence>